<protein>
    <submittedName>
        <fullName evidence="1">Uncharacterized protein</fullName>
    </submittedName>
</protein>
<sequence length="53" mass="6091">MKEATAINVQAHVEQFKAELTREVVVMTQDVGRLHKEKQALEQQIADLFAFYS</sequence>
<dbReference type="KEGG" id="sla:SERLADRAFT_387958"/>
<gene>
    <name evidence="1" type="ORF">SERLADRAFT_387958</name>
</gene>
<dbReference type="AlphaFoldDB" id="F8NTH6"/>
<dbReference type="HOGENOM" id="CLU_3074517_0_0_1"/>
<dbReference type="GeneID" id="18811299"/>
<proteinExistence type="predicted"/>
<name>F8NTH6_SERL9</name>
<dbReference type="EMBL" id="GL945433">
    <property type="protein sequence ID" value="EGO25648.1"/>
    <property type="molecule type" value="Genomic_DNA"/>
</dbReference>
<dbReference type="RefSeq" id="XP_007317770.1">
    <property type="nucleotide sequence ID" value="XM_007317708.1"/>
</dbReference>
<dbReference type="OrthoDB" id="2261329at2759"/>
<feature type="non-terminal residue" evidence="1">
    <location>
        <position position="53"/>
    </location>
</feature>
<organism>
    <name type="scientific">Serpula lacrymans var. lacrymans (strain S7.9)</name>
    <name type="common">Dry rot fungus</name>
    <dbReference type="NCBI Taxonomy" id="578457"/>
    <lineage>
        <taxon>Eukaryota</taxon>
        <taxon>Fungi</taxon>
        <taxon>Dikarya</taxon>
        <taxon>Basidiomycota</taxon>
        <taxon>Agaricomycotina</taxon>
        <taxon>Agaricomycetes</taxon>
        <taxon>Agaricomycetidae</taxon>
        <taxon>Boletales</taxon>
        <taxon>Coniophorineae</taxon>
        <taxon>Serpulaceae</taxon>
        <taxon>Serpula</taxon>
    </lineage>
</organism>
<reference evidence="1" key="1">
    <citation type="submission" date="2011-04" db="EMBL/GenBank/DDBJ databases">
        <title>Evolution of plant cell wall degrading machinery underlies the functional diversity of forest fungi.</title>
        <authorList>
            <consortium name="US DOE Joint Genome Institute (JGI-PGF)"/>
            <person name="Eastwood D.C."/>
            <person name="Floudas D."/>
            <person name="Binder M."/>
            <person name="Majcherczyk A."/>
            <person name="Schneider P."/>
            <person name="Aerts A."/>
            <person name="Asiegbu F.O."/>
            <person name="Baker S.E."/>
            <person name="Barry K."/>
            <person name="Bendiksby M."/>
            <person name="Blumentritt M."/>
            <person name="Coutinho P.M."/>
            <person name="Cullen D."/>
            <person name="Cullen D."/>
            <person name="Gathman A."/>
            <person name="Goodell B."/>
            <person name="Henrissat B."/>
            <person name="Ihrmark K."/>
            <person name="Kauserud H."/>
            <person name="Kohler A."/>
            <person name="LaButti K."/>
            <person name="Lapidus A."/>
            <person name="Lavin J.L."/>
            <person name="Lee Y.-H."/>
            <person name="Lindquist E."/>
            <person name="Lilly W."/>
            <person name="Lucas S."/>
            <person name="Morin E."/>
            <person name="Murat C."/>
            <person name="Oguiza J.A."/>
            <person name="Park J."/>
            <person name="Pisabarro A.G."/>
            <person name="Riley R."/>
            <person name="Rosling A."/>
            <person name="Salamov A."/>
            <person name="Schmidt O."/>
            <person name="Schmutz J."/>
            <person name="Skrede I."/>
            <person name="Stenlid J."/>
            <person name="Wiebenga A."/>
            <person name="Xie X."/>
            <person name="Kues U."/>
            <person name="Hibbett D.S."/>
            <person name="Hoffmeister D."/>
            <person name="Hogberg N."/>
            <person name="Martin F."/>
            <person name="Grigoriev I.V."/>
            <person name="Watkinson S.C."/>
        </authorList>
    </citation>
    <scope>NUCLEOTIDE SEQUENCE</scope>
    <source>
        <strain evidence="1">S7.9</strain>
    </source>
</reference>
<dbReference type="Proteomes" id="UP000008064">
    <property type="component" value="Unassembled WGS sequence"/>
</dbReference>
<accession>F8NTH6</accession>
<evidence type="ECO:0000313" key="1">
    <source>
        <dbReference type="EMBL" id="EGO25648.1"/>
    </source>
</evidence>